<evidence type="ECO:0000313" key="1">
    <source>
        <dbReference type="EMBL" id="GAG43024.1"/>
    </source>
</evidence>
<proteinExistence type="predicted"/>
<organism evidence="1">
    <name type="scientific">marine sediment metagenome</name>
    <dbReference type="NCBI Taxonomy" id="412755"/>
    <lineage>
        <taxon>unclassified sequences</taxon>
        <taxon>metagenomes</taxon>
        <taxon>ecological metagenomes</taxon>
    </lineage>
</organism>
<comment type="caution">
    <text evidence="1">The sequence shown here is derived from an EMBL/GenBank/DDBJ whole genome shotgun (WGS) entry which is preliminary data.</text>
</comment>
<evidence type="ECO:0008006" key="2">
    <source>
        <dbReference type="Google" id="ProtNLM"/>
    </source>
</evidence>
<name>X0XIS5_9ZZZZ</name>
<dbReference type="InterPro" id="IPR013320">
    <property type="entry name" value="ConA-like_dom_sf"/>
</dbReference>
<protein>
    <recommendedName>
        <fullName evidence="2">LamG-like jellyroll fold domain-containing protein</fullName>
    </recommendedName>
</protein>
<reference evidence="1" key="1">
    <citation type="journal article" date="2014" name="Front. Microbiol.">
        <title>High frequency of phylogenetically diverse reductive dehalogenase-homologous genes in deep subseafloor sedimentary metagenomes.</title>
        <authorList>
            <person name="Kawai M."/>
            <person name="Futagami T."/>
            <person name="Toyoda A."/>
            <person name="Takaki Y."/>
            <person name="Nishi S."/>
            <person name="Hori S."/>
            <person name="Arai W."/>
            <person name="Tsubouchi T."/>
            <person name="Morono Y."/>
            <person name="Uchiyama I."/>
            <person name="Ito T."/>
            <person name="Fujiyama A."/>
            <person name="Inagaki F."/>
            <person name="Takami H."/>
        </authorList>
    </citation>
    <scope>NUCLEOTIDE SEQUENCE</scope>
    <source>
        <strain evidence="1">Expedition CK06-06</strain>
    </source>
</reference>
<dbReference type="AlphaFoldDB" id="X0XIS5"/>
<dbReference type="EMBL" id="BARS01056454">
    <property type="protein sequence ID" value="GAG43024.1"/>
    <property type="molecule type" value="Genomic_DNA"/>
</dbReference>
<dbReference type="SUPFAM" id="SSF49899">
    <property type="entry name" value="Concanavalin A-like lectins/glucanases"/>
    <property type="match status" value="1"/>
</dbReference>
<feature type="non-terminal residue" evidence="1">
    <location>
        <position position="132"/>
    </location>
</feature>
<gene>
    <name evidence="1" type="ORF">S01H1_83132</name>
</gene>
<accession>X0XIS5</accession>
<dbReference type="Gene3D" id="2.60.120.200">
    <property type="match status" value="1"/>
</dbReference>
<sequence>MTRTAKIIAMLGFLALCSSTLALGDTGLLAHWKFDEGSGTTAYDSVGGNDGTLINGPVWATGQLDGALEFDGGGDYVDVGDKPSLDITGDQITVMAWFKPATTGAGNINRQIVSKWLGTDSAYHLGYSDITN</sequence>